<dbReference type="InterPro" id="IPR006094">
    <property type="entry name" value="Oxid_FAD_bind_N"/>
</dbReference>
<evidence type="ECO:0000313" key="5">
    <source>
        <dbReference type="Proteomes" id="UP000028252"/>
    </source>
</evidence>
<dbReference type="InterPro" id="IPR007173">
    <property type="entry name" value="ALO_C"/>
</dbReference>
<organism evidence="4 5">
    <name type="scientific">Marinobacterium lacunae</name>
    <dbReference type="NCBI Taxonomy" id="1232683"/>
    <lineage>
        <taxon>Bacteria</taxon>
        <taxon>Pseudomonadati</taxon>
        <taxon>Pseudomonadota</taxon>
        <taxon>Gammaproteobacteria</taxon>
        <taxon>Oceanospirillales</taxon>
        <taxon>Oceanospirillaceae</taxon>
        <taxon>Marinobacterium</taxon>
    </lineage>
</organism>
<protein>
    <submittedName>
        <fullName evidence="4">Oxidoreductase, FAD-binding</fullName>
    </submittedName>
</protein>
<proteinExistence type="predicted"/>
<dbReference type="GO" id="GO:0071949">
    <property type="term" value="F:FAD binding"/>
    <property type="evidence" value="ECO:0007669"/>
    <property type="project" value="InterPro"/>
</dbReference>
<dbReference type="AlphaFoldDB" id="A0A081FZZ8"/>
<evidence type="ECO:0000259" key="3">
    <source>
        <dbReference type="PROSITE" id="PS51387"/>
    </source>
</evidence>
<dbReference type="Proteomes" id="UP000028252">
    <property type="component" value="Unassembled WGS sequence"/>
</dbReference>
<reference evidence="4 5" key="1">
    <citation type="submission" date="2014-04" db="EMBL/GenBank/DDBJ databases">
        <title>Marinobacterium kochiensis sp. nov., isolated from sediment sample collected from Kochi backwaters in Kerala, India.</title>
        <authorList>
            <person name="Singh A."/>
            <person name="Pinnaka A.K."/>
        </authorList>
    </citation>
    <scope>NUCLEOTIDE SEQUENCE [LARGE SCALE GENOMIC DNA]</scope>
    <source>
        <strain evidence="4 5">AK27</strain>
    </source>
</reference>
<dbReference type="STRING" id="1232683.ADIMK_1838"/>
<dbReference type="RefSeq" id="WP_036186617.1">
    <property type="nucleotide sequence ID" value="NZ_JMQN01000021.1"/>
</dbReference>
<dbReference type="PANTHER" id="PTHR43762:SF1">
    <property type="entry name" value="D-ARABINONO-1,4-LACTONE OXIDASE"/>
    <property type="match status" value="1"/>
</dbReference>
<dbReference type="InterPro" id="IPR016166">
    <property type="entry name" value="FAD-bd_PCMH"/>
</dbReference>
<dbReference type="InterPro" id="IPR016167">
    <property type="entry name" value="FAD-bd_PCMH_sub1"/>
</dbReference>
<dbReference type="PATRIC" id="fig|1232683.4.peg.1813"/>
<dbReference type="PANTHER" id="PTHR43762">
    <property type="entry name" value="L-GULONOLACTONE OXIDASE"/>
    <property type="match status" value="1"/>
</dbReference>
<dbReference type="Pfam" id="PF04030">
    <property type="entry name" value="ALO"/>
    <property type="match status" value="1"/>
</dbReference>
<dbReference type="SUPFAM" id="SSF56176">
    <property type="entry name" value="FAD-binding/transporter-associated domain-like"/>
    <property type="match status" value="1"/>
</dbReference>
<dbReference type="PROSITE" id="PS51318">
    <property type="entry name" value="TAT"/>
    <property type="match status" value="1"/>
</dbReference>
<dbReference type="PROSITE" id="PS51387">
    <property type="entry name" value="FAD_PCMH"/>
    <property type="match status" value="1"/>
</dbReference>
<dbReference type="PIRSF" id="PIRSF000136">
    <property type="entry name" value="LGO_GLO"/>
    <property type="match status" value="1"/>
</dbReference>
<keyword evidence="5" id="KW-1185">Reference proteome</keyword>
<gene>
    <name evidence="4" type="ORF">ADIMK_1838</name>
</gene>
<evidence type="ECO:0000256" key="1">
    <source>
        <dbReference type="ARBA" id="ARBA00022827"/>
    </source>
</evidence>
<dbReference type="NCBIfam" id="TIGR01679">
    <property type="entry name" value="bact_FAD_ox"/>
    <property type="match status" value="1"/>
</dbReference>
<name>A0A081FZZ8_9GAMM</name>
<dbReference type="EMBL" id="JMQN01000021">
    <property type="protein sequence ID" value="KEA64103.1"/>
    <property type="molecule type" value="Genomic_DNA"/>
</dbReference>
<dbReference type="Gene3D" id="3.30.465.10">
    <property type="match status" value="1"/>
</dbReference>
<dbReference type="Pfam" id="PF01565">
    <property type="entry name" value="FAD_binding_4"/>
    <property type="match status" value="1"/>
</dbReference>
<dbReference type="GO" id="GO:0003885">
    <property type="term" value="F:D-arabinono-1,4-lactone oxidase activity"/>
    <property type="evidence" value="ECO:0007669"/>
    <property type="project" value="InterPro"/>
</dbReference>
<dbReference type="InterPro" id="IPR006311">
    <property type="entry name" value="TAT_signal"/>
</dbReference>
<dbReference type="InterPro" id="IPR010031">
    <property type="entry name" value="FAD_lactone_oxidase-like"/>
</dbReference>
<dbReference type="GO" id="GO:0016020">
    <property type="term" value="C:membrane"/>
    <property type="evidence" value="ECO:0007669"/>
    <property type="project" value="InterPro"/>
</dbReference>
<keyword evidence="1" id="KW-0285">Flavoprotein</keyword>
<dbReference type="eggNOG" id="COG0277">
    <property type="taxonomic scope" value="Bacteria"/>
</dbReference>
<dbReference type="Gene3D" id="3.30.43.10">
    <property type="entry name" value="Uridine Diphospho-n-acetylenolpyruvylglucosamine Reductase, domain 2"/>
    <property type="match status" value="1"/>
</dbReference>
<dbReference type="InterPro" id="IPR016171">
    <property type="entry name" value="Vanillyl_alc_oxidase_C-sub2"/>
</dbReference>
<evidence type="ECO:0000313" key="4">
    <source>
        <dbReference type="EMBL" id="KEA64103.1"/>
    </source>
</evidence>
<dbReference type="OrthoDB" id="9800184at2"/>
<evidence type="ECO:0000256" key="2">
    <source>
        <dbReference type="ARBA" id="ARBA00023002"/>
    </source>
</evidence>
<sequence>MSFDRRRFLQGLAGAATAGLLPGCTKQPFEAAEPAFHYEPGQPIPWMNWAGNQHCYPAHRIAPTGETELVERLKRAKGCVRAVGASHSFTALVPTDDTLIATDLMAGLVGYDDQSIQAELWAGTRLHDTGRLLEAIGQALPNMPDVDRFALGGALANSAHATGVRFGSMSSQLLGLTLATPSGELLQCSDTENPDIFQAARTSLGALGIVTRVRLQNVESFRLTEVNQIEYTEDVLDDLPRRLEAHRHFEFLPLPNSDLSVTVSTDLARPDDREQGADDPDALIKLRRLYESISWLPGANLVYDWLLKLNMAEGASTVRTGRSYTVLAHPRLVRFREMEYILPQEVGPACLREILQTIRDRGIPACFPLEYRAVASDDIWLSMFQGRPSVAIAVHQFGDLDHRAYFEQIEPIFWKYQGRPHWGKLHTLDSNRLKNLYSAHWQDFQDVRESLDPGNKMLNPYLRHLFGVV</sequence>
<dbReference type="Gene3D" id="3.30.70.2520">
    <property type="match status" value="1"/>
</dbReference>
<keyword evidence="2" id="KW-0560">Oxidoreductase</keyword>
<keyword evidence="1" id="KW-0274">FAD</keyword>
<dbReference type="InterPro" id="IPR016169">
    <property type="entry name" value="FAD-bd_PCMH_sub2"/>
</dbReference>
<comment type="caution">
    <text evidence="4">The sequence shown here is derived from an EMBL/GenBank/DDBJ whole genome shotgun (WGS) entry which is preliminary data.</text>
</comment>
<feature type="domain" description="FAD-binding PCMH-type" evidence="3">
    <location>
        <begin position="53"/>
        <end position="220"/>
    </location>
</feature>
<dbReference type="InterPro" id="IPR036318">
    <property type="entry name" value="FAD-bd_PCMH-like_sf"/>
</dbReference>
<dbReference type="Gene3D" id="1.10.45.10">
    <property type="entry name" value="Vanillyl-alcohol Oxidase, Chain A, domain 4"/>
    <property type="match status" value="1"/>
</dbReference>
<accession>A0A081FZZ8</accession>